<reference evidence="1 2" key="1">
    <citation type="submission" date="2020-08" db="EMBL/GenBank/DDBJ databases">
        <title>Genomic Encyclopedia of Type Strains, Phase IV (KMG-IV): sequencing the most valuable type-strain genomes for metagenomic binning, comparative biology and taxonomic classification.</title>
        <authorList>
            <person name="Goeker M."/>
        </authorList>
    </citation>
    <scope>NUCLEOTIDE SEQUENCE [LARGE SCALE GENOMIC DNA]</scope>
    <source>
        <strain evidence="1 2">DSM 25895</strain>
    </source>
</reference>
<dbReference type="AlphaFoldDB" id="A0A840XY38"/>
<dbReference type="InterPro" id="IPR007357">
    <property type="entry name" value="PhrB-like"/>
</dbReference>
<dbReference type="InterPro" id="IPR052551">
    <property type="entry name" value="UV-DNA_repair_photolyase"/>
</dbReference>
<dbReference type="Gene3D" id="1.25.40.80">
    <property type="match status" value="1"/>
</dbReference>
<gene>
    <name evidence="1" type="ORF">FHS88_003686</name>
</gene>
<keyword evidence="1" id="KW-0456">Lyase</keyword>
<dbReference type="Proteomes" id="UP000562254">
    <property type="component" value="Unassembled WGS sequence"/>
</dbReference>
<name>A0A840XY38_9PROT</name>
<comment type="caution">
    <text evidence="1">The sequence shown here is derived from an EMBL/GenBank/DDBJ whole genome shotgun (WGS) entry which is preliminary data.</text>
</comment>
<proteinExistence type="predicted"/>
<dbReference type="InterPro" id="IPR036134">
    <property type="entry name" value="Crypto/Photolyase_FAD-like_sf"/>
</dbReference>
<dbReference type="Pfam" id="PF04244">
    <property type="entry name" value="DPRP"/>
    <property type="match status" value="1"/>
</dbReference>
<dbReference type="SUPFAM" id="SSF48173">
    <property type="entry name" value="Cryptochrome/photolyase FAD-binding domain"/>
    <property type="match status" value="1"/>
</dbReference>
<organism evidence="1 2">
    <name type="scientific">Neoroseomonas alkaliterrae</name>
    <dbReference type="NCBI Taxonomy" id="1452450"/>
    <lineage>
        <taxon>Bacteria</taxon>
        <taxon>Pseudomonadati</taxon>
        <taxon>Pseudomonadota</taxon>
        <taxon>Alphaproteobacteria</taxon>
        <taxon>Acetobacterales</taxon>
        <taxon>Acetobacteraceae</taxon>
        <taxon>Neoroseomonas</taxon>
    </lineage>
</organism>
<keyword evidence="2" id="KW-1185">Reference proteome</keyword>
<evidence type="ECO:0000313" key="1">
    <source>
        <dbReference type="EMBL" id="MBB5691529.1"/>
    </source>
</evidence>
<accession>A0A840XY38</accession>
<dbReference type="PANTHER" id="PTHR38657:SF1">
    <property type="entry name" value="SLR1343 PROTEIN"/>
    <property type="match status" value="1"/>
</dbReference>
<sequence length="510" mass="56572">MKGGALRVVLGDQCARDIAALRDLDPARDTVLMMEVQEECTYVPHHPQKIVLVLSAMRHFARALAARGVRVDHVRLDDPANTHGFRGEVLRAVARHRPARIVATHPGEWRVLEDMRGWEAASGVPVEIREDARFLCPLPRFRAWAEGRKSYRMEFFYREMRRMTGLLMEGDAPAGGQWNFDAENRSALPEGMAPPPPPRFAPDGITREVMALVAARFGAHFGALEGFAWPVTARDARAALDAFIRDRLPRFGDYQDAMAAGQPTLFHSLVSTSLNIGLLDPMEACRGAEQAWRDGHAPLNAAEGFIRQILGWREYVRGIYWHLMPGYAAENALGAGRPLPAFYWGAPTSMRCMAEAVAQTRDLAYAHHIQRLMVTGNFALLAGIAPAEINAWYLAVYADAFEWVALPNTHGMAIHADGGLMASKPYAASAAYINRMSDYCRGCAHDPKQATGPRACPFNFLYWDFIARHADRFAANPRMALPLRSLARMDPRNVAAMRAEAGRFLAALDG</sequence>
<dbReference type="PANTHER" id="PTHR38657">
    <property type="entry name" value="SLR1343 PROTEIN"/>
    <property type="match status" value="1"/>
</dbReference>
<dbReference type="InterPro" id="IPR014729">
    <property type="entry name" value="Rossmann-like_a/b/a_fold"/>
</dbReference>
<dbReference type="Gene3D" id="1.10.579.10">
    <property type="entry name" value="DNA Cyclobutane Dipyrimidine Photolyase, subunit A, domain 3"/>
    <property type="match status" value="1"/>
</dbReference>
<evidence type="ECO:0000313" key="2">
    <source>
        <dbReference type="Proteomes" id="UP000562254"/>
    </source>
</evidence>
<dbReference type="EMBL" id="JACIJE010000013">
    <property type="protein sequence ID" value="MBB5691529.1"/>
    <property type="molecule type" value="Genomic_DNA"/>
</dbReference>
<dbReference type="Gene3D" id="1.10.10.1710">
    <property type="entry name" value="Deoxyribodipyrimidine photolyase-related"/>
    <property type="match status" value="1"/>
</dbReference>
<dbReference type="GO" id="GO:0016829">
    <property type="term" value="F:lyase activity"/>
    <property type="evidence" value="ECO:0007669"/>
    <property type="project" value="UniProtKB-KW"/>
</dbReference>
<dbReference type="Gene3D" id="3.40.50.620">
    <property type="entry name" value="HUPs"/>
    <property type="match status" value="1"/>
</dbReference>
<protein>
    <submittedName>
        <fullName evidence="1">Deoxyribodipyrimidine photolyase-related protein</fullName>
    </submittedName>
</protein>
<dbReference type="RefSeq" id="WP_184486914.1">
    <property type="nucleotide sequence ID" value="NZ_JAAEDJ010000058.1"/>
</dbReference>